<dbReference type="InterPro" id="IPR001466">
    <property type="entry name" value="Beta-lactam-related"/>
</dbReference>
<organism evidence="2 3">
    <name type="scientific">Lampropedia puyangensis</name>
    <dbReference type="NCBI Taxonomy" id="1330072"/>
    <lineage>
        <taxon>Bacteria</taxon>
        <taxon>Pseudomonadati</taxon>
        <taxon>Pseudomonadota</taxon>
        <taxon>Betaproteobacteria</taxon>
        <taxon>Burkholderiales</taxon>
        <taxon>Comamonadaceae</taxon>
        <taxon>Lampropedia</taxon>
    </lineage>
</organism>
<dbReference type="Proteomes" id="UP000308917">
    <property type="component" value="Unassembled WGS sequence"/>
</dbReference>
<feature type="domain" description="Beta-lactamase-related" evidence="1">
    <location>
        <begin position="6"/>
        <end position="380"/>
    </location>
</feature>
<comment type="caution">
    <text evidence="2">The sequence shown here is derived from an EMBL/GenBank/DDBJ whole genome shotgun (WGS) entry which is preliminary data.</text>
</comment>
<protein>
    <submittedName>
        <fullName evidence="2">Beta-lactamase family protein</fullName>
    </submittedName>
</protein>
<dbReference type="PANTHER" id="PTHR43283:SF3">
    <property type="entry name" value="BETA-LACTAMASE FAMILY PROTEIN (AFU_ORTHOLOGUE AFUA_5G07500)"/>
    <property type="match status" value="1"/>
</dbReference>
<dbReference type="SUPFAM" id="SSF56601">
    <property type="entry name" value="beta-lactamase/transpeptidase-like"/>
    <property type="match status" value="1"/>
</dbReference>
<proteinExistence type="predicted"/>
<evidence type="ECO:0000313" key="3">
    <source>
        <dbReference type="Proteomes" id="UP000308917"/>
    </source>
</evidence>
<evidence type="ECO:0000313" key="2">
    <source>
        <dbReference type="EMBL" id="THU05267.1"/>
    </source>
</evidence>
<name>A0A4S8FD44_9BURK</name>
<dbReference type="InterPro" id="IPR012338">
    <property type="entry name" value="Beta-lactam/transpept-like"/>
</dbReference>
<evidence type="ECO:0000259" key="1">
    <source>
        <dbReference type="Pfam" id="PF00144"/>
    </source>
</evidence>
<keyword evidence="3" id="KW-1185">Reference proteome</keyword>
<accession>A0A4S8FD44</accession>
<dbReference type="OrthoDB" id="9801061at2"/>
<dbReference type="RefSeq" id="WP_136571978.1">
    <property type="nucleotide sequence ID" value="NZ_STFG01000001.1"/>
</dbReference>
<dbReference type="PANTHER" id="PTHR43283">
    <property type="entry name" value="BETA-LACTAMASE-RELATED"/>
    <property type="match status" value="1"/>
</dbReference>
<dbReference type="EMBL" id="STFG01000001">
    <property type="protein sequence ID" value="THU05267.1"/>
    <property type="molecule type" value="Genomic_DNA"/>
</dbReference>
<sequence length="389" mass="42264">MPSASLDAILRGPIEQGRIPGVAAVVTDAHGDRYANAFGTRRIGDQNSPMQVDSVAWIASMTKALTSTAAVQLIDAGLLSLDTPAKQWFEPLGQAQVLEGFDAEGQPILRAPRTDITLRHLLTHTAGYGYEFLSSDNLRFQQATGTPGVISCSNAVFSNPLLFDPGTRWNYGINIEPVGKIIETVTGKRLGEHLQSSLLGPLAMADTAFRMRPDMQSRLVSIHQRETDGHLTPLDLQIEQDPEFEMGGGGLYGTAADYAQFLRLFLNAGKVDGQALLSPRAFDWLTHNAMGNLNVLPMQSSVPALTLDVDLYPNIPRKWTLAFETNTQALPTGRSAGSLNWAGLANSYFWIDLHKGLAGVYISQVLPFLDPAVANHFADFETAVYQQLG</sequence>
<dbReference type="AlphaFoldDB" id="A0A4S8FD44"/>
<gene>
    <name evidence="2" type="ORF">E9531_01595</name>
</gene>
<dbReference type="Pfam" id="PF00144">
    <property type="entry name" value="Beta-lactamase"/>
    <property type="match status" value="1"/>
</dbReference>
<dbReference type="Gene3D" id="3.40.710.10">
    <property type="entry name" value="DD-peptidase/beta-lactamase superfamily"/>
    <property type="match status" value="1"/>
</dbReference>
<dbReference type="InterPro" id="IPR050789">
    <property type="entry name" value="Diverse_Enzym_Activities"/>
</dbReference>
<reference evidence="2 3" key="1">
    <citation type="journal article" date="2015" name="Antonie Van Leeuwenhoek">
        <title>Lampropedia puyangensis sp. nov., isolated from symptomatic bark of Populus ? euramericana canker and emended description of Lampropedia hyalina (Ehrenberg 1832) Lee et al. 2004.</title>
        <authorList>
            <person name="Li Y."/>
            <person name="Wang T."/>
            <person name="Piao C.G."/>
            <person name="Wang L.F."/>
            <person name="Tian G.Z."/>
            <person name="Zhu T.H."/>
            <person name="Guo M.W."/>
        </authorList>
    </citation>
    <scope>NUCLEOTIDE SEQUENCE [LARGE SCALE GENOMIC DNA]</scope>
    <source>
        <strain evidence="2 3">2-bin</strain>
    </source>
</reference>